<dbReference type="InterPro" id="IPR010985">
    <property type="entry name" value="Ribbon_hlx_hlx"/>
</dbReference>
<evidence type="ECO:0000313" key="2">
    <source>
        <dbReference type="Proteomes" id="UP000662814"/>
    </source>
</evidence>
<keyword evidence="2" id="KW-1185">Reference proteome</keyword>
<dbReference type="EMBL" id="CP061169">
    <property type="protein sequence ID" value="QPZ37940.1"/>
    <property type="molecule type" value="Genomic_DNA"/>
</dbReference>
<reference evidence="1 2" key="1">
    <citation type="submission" date="2020-12" db="EMBL/GenBank/DDBJ databases">
        <title>Microbacterium sp. HY060.</title>
        <authorList>
            <person name="Zhou J."/>
        </authorList>
    </citation>
    <scope>NUCLEOTIDE SEQUENCE [LARGE SCALE GENOMIC DNA]</scope>
    <source>
        <strain evidence="1 2">HY60</strain>
    </source>
</reference>
<accession>A0ABX6YGV8</accession>
<protein>
    <submittedName>
        <fullName evidence="1">CopG family transcriptional regulator</fullName>
    </submittedName>
</protein>
<dbReference type="SUPFAM" id="SSF47598">
    <property type="entry name" value="Ribbon-helix-helix"/>
    <property type="match status" value="1"/>
</dbReference>
<gene>
    <name evidence="1" type="ORF">HCR76_14190</name>
</gene>
<dbReference type="InterPro" id="IPR013321">
    <property type="entry name" value="Arc_rbn_hlx_hlx"/>
</dbReference>
<dbReference type="RefSeq" id="WP_166993324.1">
    <property type="nucleotide sequence ID" value="NZ_CP061169.1"/>
</dbReference>
<dbReference type="Gene3D" id="1.10.1220.10">
    <property type="entry name" value="Met repressor-like"/>
    <property type="match status" value="1"/>
</dbReference>
<dbReference type="Proteomes" id="UP000662814">
    <property type="component" value="Chromosome"/>
</dbReference>
<sequence>MLDDAKAKKVQFNVYLPASLVTQIKHRAIDEQTSLSSLVERIMNDYVSQEGTS</sequence>
<evidence type="ECO:0000313" key="1">
    <source>
        <dbReference type="EMBL" id="QPZ37940.1"/>
    </source>
</evidence>
<proteinExistence type="predicted"/>
<organism evidence="1 2">
    <name type="scientific">Paramicrobacterium chengjingii</name>
    <dbReference type="NCBI Taxonomy" id="2769067"/>
    <lineage>
        <taxon>Bacteria</taxon>
        <taxon>Bacillati</taxon>
        <taxon>Actinomycetota</taxon>
        <taxon>Actinomycetes</taxon>
        <taxon>Micrococcales</taxon>
        <taxon>Microbacteriaceae</taxon>
        <taxon>Paramicrobacterium</taxon>
    </lineage>
</organism>
<name>A0ABX6YGV8_9MICO</name>